<dbReference type="Gene3D" id="3.90.120.10">
    <property type="entry name" value="DNA Methylase, subunit A, domain 2"/>
    <property type="match status" value="1"/>
</dbReference>
<dbReference type="GO" id="GO:0032259">
    <property type="term" value="P:methylation"/>
    <property type="evidence" value="ECO:0007669"/>
    <property type="project" value="UniProtKB-KW"/>
</dbReference>
<keyword evidence="3 5" id="KW-0949">S-adenosyl-L-methionine</keyword>
<dbReference type="InterPro" id="IPR029063">
    <property type="entry name" value="SAM-dependent_MTases_sf"/>
</dbReference>
<keyword evidence="1 5" id="KW-0489">Methyltransferase</keyword>
<evidence type="ECO:0000256" key="5">
    <source>
        <dbReference type="PROSITE-ProRule" id="PRU01016"/>
    </source>
</evidence>
<dbReference type="REBASE" id="26056">
    <property type="entry name" value="M.SroBORF1173P"/>
</dbReference>
<evidence type="ECO:0000256" key="6">
    <source>
        <dbReference type="RuleBase" id="RU000416"/>
    </source>
</evidence>
<evidence type="ECO:0000313" key="9">
    <source>
        <dbReference type="Proteomes" id="UP000002247"/>
    </source>
</evidence>
<dbReference type="Gene3D" id="3.40.50.150">
    <property type="entry name" value="Vaccinia Virus protein VP39"/>
    <property type="match status" value="1"/>
</dbReference>
<dbReference type="AlphaFoldDB" id="D6ZFC0"/>
<dbReference type="GO" id="GO:0003677">
    <property type="term" value="F:DNA binding"/>
    <property type="evidence" value="ECO:0007669"/>
    <property type="project" value="TreeGrafter"/>
</dbReference>
<evidence type="ECO:0000256" key="3">
    <source>
        <dbReference type="ARBA" id="ARBA00022691"/>
    </source>
</evidence>
<proteinExistence type="inferred from homology"/>
<keyword evidence="2 5" id="KW-0808">Transferase</keyword>
<dbReference type="InterPro" id="IPR001525">
    <property type="entry name" value="C5_MeTfrase"/>
</dbReference>
<evidence type="ECO:0000256" key="2">
    <source>
        <dbReference type="ARBA" id="ARBA00022679"/>
    </source>
</evidence>
<dbReference type="PROSITE" id="PS00094">
    <property type="entry name" value="C5_MTASE_1"/>
    <property type="match status" value="1"/>
</dbReference>
<dbReference type="KEGG" id="srt:Srot_1173"/>
<dbReference type="OrthoDB" id="9813719at2"/>
<evidence type="ECO:0000256" key="4">
    <source>
        <dbReference type="ARBA" id="ARBA00022747"/>
    </source>
</evidence>
<dbReference type="InterPro" id="IPR050390">
    <property type="entry name" value="C5-Methyltransferase"/>
</dbReference>
<organism evidence="8 9">
    <name type="scientific">Segniliparus rotundus (strain ATCC BAA-972 / CDC 1076 / CIP 108378 / DSM 44985 / JCM 13578)</name>
    <dbReference type="NCBI Taxonomy" id="640132"/>
    <lineage>
        <taxon>Bacteria</taxon>
        <taxon>Bacillati</taxon>
        <taxon>Actinomycetota</taxon>
        <taxon>Actinomycetes</taxon>
        <taxon>Mycobacteriales</taxon>
        <taxon>Segniliparaceae</taxon>
        <taxon>Segniliparus</taxon>
    </lineage>
</organism>
<keyword evidence="9" id="KW-1185">Reference proteome</keyword>
<dbReference type="HOGENOM" id="CLU_006958_2_0_11"/>
<dbReference type="PROSITE" id="PS51679">
    <property type="entry name" value="SAM_MT_C5"/>
    <property type="match status" value="1"/>
</dbReference>
<dbReference type="Pfam" id="PF00145">
    <property type="entry name" value="DNA_methylase"/>
    <property type="match status" value="1"/>
</dbReference>
<feature type="active site" evidence="5">
    <location>
        <position position="79"/>
    </location>
</feature>
<accession>D6ZFC0</accession>
<protein>
    <recommendedName>
        <fullName evidence="7">Cytosine-specific methyltransferase</fullName>
        <ecNumber evidence="7">2.1.1.37</ecNumber>
    </recommendedName>
</protein>
<dbReference type="PANTHER" id="PTHR10629">
    <property type="entry name" value="CYTOSINE-SPECIFIC METHYLTRANSFERASE"/>
    <property type="match status" value="1"/>
</dbReference>
<dbReference type="EC" id="2.1.1.37" evidence="7"/>
<dbReference type="NCBIfam" id="TIGR00675">
    <property type="entry name" value="dcm"/>
    <property type="match status" value="1"/>
</dbReference>
<comment type="catalytic activity">
    <reaction evidence="7">
        <text>a 2'-deoxycytidine in DNA + S-adenosyl-L-methionine = a 5-methyl-2'-deoxycytidine in DNA + S-adenosyl-L-homocysteine + H(+)</text>
        <dbReference type="Rhea" id="RHEA:13681"/>
        <dbReference type="Rhea" id="RHEA-COMP:11369"/>
        <dbReference type="Rhea" id="RHEA-COMP:11370"/>
        <dbReference type="ChEBI" id="CHEBI:15378"/>
        <dbReference type="ChEBI" id="CHEBI:57856"/>
        <dbReference type="ChEBI" id="CHEBI:59789"/>
        <dbReference type="ChEBI" id="CHEBI:85452"/>
        <dbReference type="ChEBI" id="CHEBI:85454"/>
        <dbReference type="EC" id="2.1.1.37"/>
    </reaction>
</comment>
<dbReference type="PRINTS" id="PR00105">
    <property type="entry name" value="C5METTRFRASE"/>
</dbReference>
<evidence type="ECO:0000313" key="8">
    <source>
        <dbReference type="EMBL" id="ADG97644.1"/>
    </source>
</evidence>
<dbReference type="eggNOG" id="COG0270">
    <property type="taxonomic scope" value="Bacteria"/>
</dbReference>
<dbReference type="RefSeq" id="WP_013138100.1">
    <property type="nucleotide sequence ID" value="NC_014168.1"/>
</dbReference>
<dbReference type="GO" id="GO:0044027">
    <property type="term" value="P:negative regulation of gene expression via chromosomal CpG island methylation"/>
    <property type="evidence" value="ECO:0007669"/>
    <property type="project" value="TreeGrafter"/>
</dbReference>
<keyword evidence="4" id="KW-0680">Restriction system</keyword>
<sequence length="372" mass="40849">MPELLTSVELFAGAGGLALGLERAGFQAAALVEFDKNACATLRANFPDTPVIEGDVRGVDWSEIAAPGETDLVAGGPPCQPFSLAGSQRGEADERDMIPEFVRAVQGLRPKAFLMENVRGLLSPRHADYYRRVLERLAEPALGLRYTVTPNLVCAADYGVPQQRWRVLVIGIREDQNPEGFAFPEPTHSFEALLHSQYVTGEYWHRHPVPEDDRLPLNKPHARKLALVKQNGPGALLPWRTFRDATCDLGEIGPVDRSHHTRHALWREPIVNPPWKMHPTRPDLPANTVLASHSGSARFNMVQLPEGRARELTIPERLRAQTFPDTWQIIAAGRQSALKQLGNAVPVQLGQVAGNVIAAHLAAQRPAQGLAA</sequence>
<dbReference type="GO" id="GO:0003886">
    <property type="term" value="F:DNA (cytosine-5-)-methyltransferase activity"/>
    <property type="evidence" value="ECO:0007669"/>
    <property type="project" value="UniProtKB-EC"/>
</dbReference>
<dbReference type="SUPFAM" id="SSF53335">
    <property type="entry name" value="S-adenosyl-L-methionine-dependent methyltransferases"/>
    <property type="match status" value="1"/>
</dbReference>
<gene>
    <name evidence="8" type="ordered locus">Srot_1173</name>
</gene>
<dbReference type="EMBL" id="CP001958">
    <property type="protein sequence ID" value="ADG97644.1"/>
    <property type="molecule type" value="Genomic_DNA"/>
</dbReference>
<reference evidence="8 9" key="1">
    <citation type="journal article" date="2010" name="Stand. Genomic Sci.">
        <title>Complete genome sequence of Segniliparus rotundus type strain (CDC 1076).</title>
        <authorList>
            <person name="Sikorski J."/>
            <person name="Lapidus A."/>
            <person name="Copeland A."/>
            <person name="Misra M."/>
            <person name="Glavina Del Rio T."/>
            <person name="Nolan M."/>
            <person name="Lucas S."/>
            <person name="Chen F."/>
            <person name="Tice H."/>
            <person name="Cheng J.F."/>
            <person name="Jando M."/>
            <person name="Schneider S."/>
            <person name="Bruce D."/>
            <person name="Goodwin L."/>
            <person name="Pitluck S."/>
            <person name="Liolios K."/>
            <person name="Mikhailova N."/>
            <person name="Pati A."/>
            <person name="Ivanova N."/>
            <person name="Mavromatis K."/>
            <person name="Chen A."/>
            <person name="Palaniappan K."/>
            <person name="Chertkov O."/>
            <person name="Land M."/>
            <person name="Hauser L."/>
            <person name="Chang Y.J."/>
            <person name="Jeffries C.D."/>
            <person name="Brettin T."/>
            <person name="Detter J.C."/>
            <person name="Han C."/>
            <person name="Rohde M."/>
            <person name="Goker M."/>
            <person name="Bristow J."/>
            <person name="Eisen J.A."/>
            <person name="Markowitz V."/>
            <person name="Hugenholtz P."/>
            <person name="Kyrpides N.C."/>
            <person name="Klenk H.P."/>
        </authorList>
    </citation>
    <scope>NUCLEOTIDE SEQUENCE [LARGE SCALE GENOMIC DNA]</scope>
    <source>
        <strain evidence="9">ATCC BAA-972 / CDC 1076 / CIP 108378 / DSM 44985 / JCM 13578</strain>
    </source>
</reference>
<evidence type="ECO:0000256" key="7">
    <source>
        <dbReference type="RuleBase" id="RU000417"/>
    </source>
</evidence>
<dbReference type="PANTHER" id="PTHR10629:SF52">
    <property type="entry name" value="DNA (CYTOSINE-5)-METHYLTRANSFERASE 1"/>
    <property type="match status" value="1"/>
</dbReference>
<evidence type="ECO:0000256" key="1">
    <source>
        <dbReference type="ARBA" id="ARBA00022603"/>
    </source>
</evidence>
<dbReference type="GO" id="GO:0009307">
    <property type="term" value="P:DNA restriction-modification system"/>
    <property type="evidence" value="ECO:0007669"/>
    <property type="project" value="UniProtKB-KW"/>
</dbReference>
<dbReference type="STRING" id="640132.Srot_1173"/>
<name>D6ZFC0_SEGRD</name>
<dbReference type="Proteomes" id="UP000002247">
    <property type="component" value="Chromosome"/>
</dbReference>
<dbReference type="InterPro" id="IPR018117">
    <property type="entry name" value="C5_DNA_meth_AS"/>
</dbReference>
<comment type="similarity">
    <text evidence="5 6">Belongs to the class I-like SAM-binding methyltransferase superfamily. C5-methyltransferase family.</text>
</comment>